<keyword evidence="7" id="KW-1185">Reference proteome</keyword>
<dbReference type="FunFam" id="3.40.190.290:FF:000001">
    <property type="entry name" value="Transcriptional regulator, LysR family"/>
    <property type="match status" value="1"/>
</dbReference>
<dbReference type="PROSITE" id="PS50931">
    <property type="entry name" value="HTH_LYSR"/>
    <property type="match status" value="1"/>
</dbReference>
<evidence type="ECO:0000259" key="5">
    <source>
        <dbReference type="PROSITE" id="PS50931"/>
    </source>
</evidence>
<dbReference type="InterPro" id="IPR058163">
    <property type="entry name" value="LysR-type_TF_proteobact-type"/>
</dbReference>
<keyword evidence="3" id="KW-0238">DNA-binding</keyword>
<evidence type="ECO:0000313" key="7">
    <source>
        <dbReference type="Proteomes" id="UP000199460"/>
    </source>
</evidence>
<dbReference type="GeneID" id="300932540"/>
<dbReference type="Proteomes" id="UP000199460">
    <property type="component" value="Unassembled WGS sequence"/>
</dbReference>
<evidence type="ECO:0000256" key="4">
    <source>
        <dbReference type="ARBA" id="ARBA00023163"/>
    </source>
</evidence>
<dbReference type="GO" id="GO:0006351">
    <property type="term" value="P:DNA-templated transcription"/>
    <property type="evidence" value="ECO:0007669"/>
    <property type="project" value="TreeGrafter"/>
</dbReference>
<organism evidence="6 7">
    <name type="scientific">Ectopseudomonas guguanensis</name>
    <dbReference type="NCBI Taxonomy" id="1198456"/>
    <lineage>
        <taxon>Bacteria</taxon>
        <taxon>Pseudomonadati</taxon>
        <taxon>Pseudomonadota</taxon>
        <taxon>Gammaproteobacteria</taxon>
        <taxon>Pseudomonadales</taxon>
        <taxon>Pseudomonadaceae</taxon>
        <taxon>Ectopseudomonas</taxon>
    </lineage>
</organism>
<dbReference type="GO" id="GO:0043565">
    <property type="term" value="F:sequence-specific DNA binding"/>
    <property type="evidence" value="ECO:0007669"/>
    <property type="project" value="TreeGrafter"/>
</dbReference>
<keyword evidence="2" id="KW-0805">Transcription regulation</keyword>
<dbReference type="Pfam" id="PF00126">
    <property type="entry name" value="HTH_1"/>
    <property type="match status" value="1"/>
</dbReference>
<dbReference type="PANTHER" id="PTHR30537:SF81">
    <property type="entry name" value="TRANSCRIPTIONAL REGULATOR-RELATED"/>
    <property type="match status" value="1"/>
</dbReference>
<evidence type="ECO:0000256" key="3">
    <source>
        <dbReference type="ARBA" id="ARBA00023125"/>
    </source>
</evidence>
<gene>
    <name evidence="6" type="ORF">SAMN05216213_10926</name>
</gene>
<dbReference type="GO" id="GO:0003700">
    <property type="term" value="F:DNA-binding transcription factor activity"/>
    <property type="evidence" value="ECO:0007669"/>
    <property type="project" value="InterPro"/>
</dbReference>
<accession>A0A1H0X2K6</accession>
<dbReference type="InterPro" id="IPR036388">
    <property type="entry name" value="WH-like_DNA-bd_sf"/>
</dbReference>
<dbReference type="PANTHER" id="PTHR30537">
    <property type="entry name" value="HTH-TYPE TRANSCRIPTIONAL REGULATOR"/>
    <property type="match status" value="1"/>
</dbReference>
<dbReference type="SUPFAM" id="SSF53850">
    <property type="entry name" value="Periplasmic binding protein-like II"/>
    <property type="match status" value="1"/>
</dbReference>
<dbReference type="InterPro" id="IPR036390">
    <property type="entry name" value="WH_DNA-bd_sf"/>
</dbReference>
<reference evidence="7" key="1">
    <citation type="submission" date="2016-10" db="EMBL/GenBank/DDBJ databases">
        <authorList>
            <person name="Varghese N."/>
            <person name="Submissions S."/>
        </authorList>
    </citation>
    <scope>NUCLEOTIDE SEQUENCE [LARGE SCALE GENOMIC DNA]</scope>
    <source>
        <strain evidence="7">JCM 18416</strain>
    </source>
</reference>
<evidence type="ECO:0000313" key="6">
    <source>
        <dbReference type="EMBL" id="SDP97152.1"/>
    </source>
</evidence>
<dbReference type="Pfam" id="PF03466">
    <property type="entry name" value="LysR_substrate"/>
    <property type="match status" value="1"/>
</dbReference>
<dbReference type="OrthoDB" id="9786526at2"/>
<dbReference type="SUPFAM" id="SSF46785">
    <property type="entry name" value="Winged helix' DNA-binding domain"/>
    <property type="match status" value="1"/>
</dbReference>
<dbReference type="Gene3D" id="1.10.10.10">
    <property type="entry name" value="Winged helix-like DNA-binding domain superfamily/Winged helix DNA-binding domain"/>
    <property type="match status" value="1"/>
</dbReference>
<evidence type="ECO:0000256" key="1">
    <source>
        <dbReference type="ARBA" id="ARBA00009437"/>
    </source>
</evidence>
<dbReference type="AlphaFoldDB" id="A0A1H0X2K6"/>
<dbReference type="FunFam" id="1.10.10.10:FF:000001">
    <property type="entry name" value="LysR family transcriptional regulator"/>
    <property type="match status" value="1"/>
</dbReference>
<dbReference type="Gene3D" id="3.40.190.290">
    <property type="match status" value="1"/>
</dbReference>
<protein>
    <submittedName>
        <fullName evidence="6">Transcriptional regulator, LysR family</fullName>
    </submittedName>
</protein>
<evidence type="ECO:0000256" key="2">
    <source>
        <dbReference type="ARBA" id="ARBA00023015"/>
    </source>
</evidence>
<dbReference type="CDD" id="cd08422">
    <property type="entry name" value="PBP2_CrgA_like"/>
    <property type="match status" value="1"/>
</dbReference>
<dbReference type="InterPro" id="IPR000847">
    <property type="entry name" value="LysR_HTH_N"/>
</dbReference>
<feature type="domain" description="HTH lysR-type" evidence="5">
    <location>
        <begin position="16"/>
        <end position="73"/>
    </location>
</feature>
<name>A0A1H0X2K6_9GAMM</name>
<dbReference type="InterPro" id="IPR005119">
    <property type="entry name" value="LysR_subst-bd"/>
</dbReference>
<dbReference type="EMBL" id="FNJJ01000009">
    <property type="protein sequence ID" value="SDP97152.1"/>
    <property type="molecule type" value="Genomic_DNA"/>
</dbReference>
<comment type="similarity">
    <text evidence="1">Belongs to the LysR transcriptional regulatory family.</text>
</comment>
<sequence length="317" mass="35003">MLNGIPIKPHGRFMKLDIQEIETFLRVAELGSVSLAAQQLGVAKSVVSKRLSDLERHLGAKLLFRSTRKVAPTDSGQRFYQQAKAALAELRSAAEAVAFEDGSLAGRLRILAPMSFGTLWLAPRLAEFMRQHPQLELALQLDDRVSDFEREGYDLCLRISRLHDSALIARRLGSSPRVVCCSPDYIREHGAPERLEQLLEHPCIGYCNLSAGQLWSFDDPADAQRPLTLAPGGRFTSNNGEAMRDAALAGLGVAVLPRFIVQHDLQAGRLVQVLAEARPTDDEICALYPRARRASLKVQTLCDFLQRALANESWAGP</sequence>
<proteinExistence type="inferred from homology"/>
<dbReference type="RefSeq" id="WP_090431872.1">
    <property type="nucleotide sequence ID" value="NZ_FNJJ01000009.1"/>
</dbReference>
<keyword evidence="4" id="KW-0804">Transcription</keyword>